<organism evidence="1 2">
    <name type="scientific">Sphagnum jensenii</name>
    <dbReference type="NCBI Taxonomy" id="128206"/>
    <lineage>
        <taxon>Eukaryota</taxon>
        <taxon>Viridiplantae</taxon>
        <taxon>Streptophyta</taxon>
        <taxon>Embryophyta</taxon>
        <taxon>Bryophyta</taxon>
        <taxon>Sphagnophytina</taxon>
        <taxon>Sphagnopsida</taxon>
        <taxon>Sphagnales</taxon>
        <taxon>Sphagnaceae</taxon>
        <taxon>Sphagnum</taxon>
    </lineage>
</organism>
<name>A0ABP1B8X3_9BRYO</name>
<protein>
    <submittedName>
        <fullName evidence="1">Uncharacterized protein</fullName>
    </submittedName>
</protein>
<sequence length="88" mass="9824">MRHRLPLVHVTGSMCTHRHFCCTEMEIKPALADALHRRFWCLRSLNRMVSSGTWLVDVGPFVDLASSSSLSYSAPLRLVSSAIPILVS</sequence>
<evidence type="ECO:0000313" key="2">
    <source>
        <dbReference type="Proteomes" id="UP001497522"/>
    </source>
</evidence>
<accession>A0ABP1B8X3</accession>
<proteinExistence type="predicted"/>
<keyword evidence="2" id="KW-1185">Reference proteome</keyword>
<dbReference type="Proteomes" id="UP001497522">
    <property type="component" value="Chromosome 2"/>
</dbReference>
<dbReference type="EMBL" id="OZ023703">
    <property type="protein sequence ID" value="CAK9871635.1"/>
    <property type="molecule type" value="Genomic_DNA"/>
</dbReference>
<evidence type="ECO:0000313" key="1">
    <source>
        <dbReference type="EMBL" id="CAK9871635.1"/>
    </source>
</evidence>
<gene>
    <name evidence="1" type="ORF">CSSPJE1EN2_LOCUS14303</name>
</gene>
<reference evidence="1 2" key="1">
    <citation type="submission" date="2024-03" db="EMBL/GenBank/DDBJ databases">
        <authorList>
            <consortium name="ELIXIR-Norway"/>
            <consortium name="Elixir Norway"/>
        </authorList>
    </citation>
    <scope>NUCLEOTIDE SEQUENCE [LARGE SCALE GENOMIC DNA]</scope>
</reference>